<accession>A0A9D2Q4S8</accession>
<protein>
    <submittedName>
        <fullName evidence="2">Polysaccharide pyruvyl transferase family protein</fullName>
    </submittedName>
</protein>
<reference evidence="2" key="1">
    <citation type="journal article" date="2021" name="PeerJ">
        <title>Extensive microbial diversity within the chicken gut microbiome revealed by metagenomics and culture.</title>
        <authorList>
            <person name="Gilroy R."/>
            <person name="Ravi A."/>
            <person name="Getino M."/>
            <person name="Pursley I."/>
            <person name="Horton D.L."/>
            <person name="Alikhan N.F."/>
            <person name="Baker D."/>
            <person name="Gharbi K."/>
            <person name="Hall N."/>
            <person name="Watson M."/>
            <person name="Adriaenssens E.M."/>
            <person name="Foster-Nyarko E."/>
            <person name="Jarju S."/>
            <person name="Secka A."/>
            <person name="Antonio M."/>
            <person name="Oren A."/>
            <person name="Chaudhuri R.R."/>
            <person name="La Ragione R."/>
            <person name="Hildebrand F."/>
            <person name="Pallen M.J."/>
        </authorList>
    </citation>
    <scope>NUCLEOTIDE SEQUENCE</scope>
    <source>
        <strain evidence="2">5933</strain>
    </source>
</reference>
<dbReference type="EMBL" id="DWWA01000046">
    <property type="protein sequence ID" value="HJC72877.1"/>
    <property type="molecule type" value="Genomic_DNA"/>
</dbReference>
<gene>
    <name evidence="2" type="ORF">H9698_08820</name>
</gene>
<dbReference type="Pfam" id="PF04230">
    <property type="entry name" value="PS_pyruv_trans"/>
    <property type="match status" value="1"/>
</dbReference>
<reference evidence="2" key="2">
    <citation type="submission" date="2021-04" db="EMBL/GenBank/DDBJ databases">
        <authorList>
            <person name="Gilroy R."/>
        </authorList>
    </citation>
    <scope>NUCLEOTIDE SEQUENCE</scope>
    <source>
        <strain evidence="2">5933</strain>
    </source>
</reference>
<organism evidence="2 3">
    <name type="scientific">Candidatus Ruthenibacterium merdavium</name>
    <dbReference type="NCBI Taxonomy" id="2838752"/>
    <lineage>
        <taxon>Bacteria</taxon>
        <taxon>Bacillati</taxon>
        <taxon>Bacillota</taxon>
        <taxon>Clostridia</taxon>
        <taxon>Eubacteriales</taxon>
        <taxon>Oscillospiraceae</taxon>
        <taxon>Ruthenibacterium</taxon>
    </lineage>
</organism>
<proteinExistence type="predicted"/>
<dbReference type="AlphaFoldDB" id="A0A9D2Q4S8"/>
<sequence>MKTALLTPFDTGNIGTVMQAYATHSLIKDFGYDNKIIYYHYDSIQNPFLPSNLFKRGLKRYVGSIAGFLMRYPAKKSLWNFINRHLDITEKVSKNMLPAFSEQFDYVIVGSDCVWNGDAFHLETAYLLDFLEDNRKKGNFASSFACDGLTDDLKPIFSKYLSMFPRLSVREVRGREIIKEITGKDATVVLDPTLVRDNIFWANIANESNLELQEDYIFVAEYAISQALIRDAEKLSKKYNLPIYCLYPPKGKNIKAKTFLKAGPEDVMKLIQNAKFVLSDSYHMMIFAINFNKEFFAYKTVTNIPAISKYYSILGCLNLENRLMETQNLTENSIDILNLQPIDYAVVNKKLEQERSLSKKYLEDLLEDASNGFK</sequence>
<evidence type="ECO:0000313" key="2">
    <source>
        <dbReference type="EMBL" id="HJC72877.1"/>
    </source>
</evidence>
<evidence type="ECO:0000259" key="1">
    <source>
        <dbReference type="Pfam" id="PF04230"/>
    </source>
</evidence>
<dbReference type="GO" id="GO:0016740">
    <property type="term" value="F:transferase activity"/>
    <property type="evidence" value="ECO:0007669"/>
    <property type="project" value="UniProtKB-KW"/>
</dbReference>
<comment type="caution">
    <text evidence="2">The sequence shown here is derived from an EMBL/GenBank/DDBJ whole genome shotgun (WGS) entry which is preliminary data.</text>
</comment>
<name>A0A9D2Q4S8_9FIRM</name>
<feature type="domain" description="Polysaccharide pyruvyl transferase" evidence="1">
    <location>
        <begin position="13"/>
        <end position="297"/>
    </location>
</feature>
<evidence type="ECO:0000313" key="3">
    <source>
        <dbReference type="Proteomes" id="UP000823918"/>
    </source>
</evidence>
<keyword evidence="2" id="KW-0808">Transferase</keyword>
<dbReference type="InterPro" id="IPR007345">
    <property type="entry name" value="Polysacch_pyruvyl_Trfase"/>
</dbReference>
<dbReference type="Proteomes" id="UP000823918">
    <property type="component" value="Unassembled WGS sequence"/>
</dbReference>